<dbReference type="OMA" id="LNIHEAN"/>
<accession>A0A0A1UAS1</accession>
<feature type="chain" id="PRO_5001980395" evidence="1">
    <location>
        <begin position="18"/>
        <end position="380"/>
    </location>
</feature>
<gene>
    <name evidence="2" type="ORF">EIN_381450</name>
</gene>
<dbReference type="EMBL" id="KB206395">
    <property type="protein sequence ID" value="ELP92178.1"/>
    <property type="molecule type" value="Genomic_DNA"/>
</dbReference>
<dbReference type="Proteomes" id="UP000014680">
    <property type="component" value="Unassembled WGS sequence"/>
</dbReference>
<dbReference type="OrthoDB" id="26583at2759"/>
<proteinExistence type="predicted"/>
<evidence type="ECO:0000313" key="3">
    <source>
        <dbReference type="Proteomes" id="UP000014680"/>
    </source>
</evidence>
<evidence type="ECO:0000313" key="2">
    <source>
        <dbReference type="EMBL" id="ELP92178.1"/>
    </source>
</evidence>
<reference evidence="2 3" key="1">
    <citation type="submission" date="2012-10" db="EMBL/GenBank/DDBJ databases">
        <authorList>
            <person name="Zafar N."/>
            <person name="Inman J."/>
            <person name="Hall N."/>
            <person name="Lorenzi H."/>
            <person name="Caler E."/>
        </authorList>
    </citation>
    <scope>NUCLEOTIDE SEQUENCE [LARGE SCALE GENOMIC DNA]</scope>
    <source>
        <strain evidence="2 3">IP1</strain>
    </source>
</reference>
<sequence length="380" mass="43502">MIELIIALSALHTLAYCDYYKNNTLFFVKDEICKFDPEVYSYSISHRVSFNFLNTSKELTVFLDDSKDVDFVLGLDSMKTMIPRKQYFSSLEKLNVYGSGVQEPHTLTLMALEIQKDFELNVYTPNTTIRVSKNDMEYPITYKITSVDGNKVVFVRGVTSPADHVILVGNVSVAWQNSNSKHRESCEITFVSEGKVSTTPFKFSVYGVVQEAEKLNALCERKGYTRFTDCNDEEFQTNVLQHETDNLCSCKFLWSDERGVHYNKWDCDIYSQYLDLIAYLPNAVITGNWSGITVRNTNASFVNEHAKWVVLNNTIIKGSVIAEKVKVLRNVFADNVEAKDIYIEGILFVKTAKLGVQFKFGKEENGYKEVILYNKEKKEL</sequence>
<dbReference type="AlphaFoldDB" id="A0A0A1UAS1"/>
<keyword evidence="3" id="KW-1185">Reference proteome</keyword>
<keyword evidence="1" id="KW-0732">Signal</keyword>
<evidence type="ECO:0000256" key="1">
    <source>
        <dbReference type="SAM" id="SignalP"/>
    </source>
</evidence>
<feature type="signal peptide" evidence="1">
    <location>
        <begin position="1"/>
        <end position="17"/>
    </location>
</feature>
<dbReference type="RefSeq" id="XP_004258949.1">
    <property type="nucleotide sequence ID" value="XM_004258901.1"/>
</dbReference>
<dbReference type="VEuPathDB" id="AmoebaDB:EIN_381450"/>
<protein>
    <submittedName>
        <fullName evidence="2">Uncharacterized protein</fullName>
    </submittedName>
</protein>
<dbReference type="KEGG" id="eiv:EIN_381450"/>
<organism evidence="2 3">
    <name type="scientific">Entamoeba invadens IP1</name>
    <dbReference type="NCBI Taxonomy" id="370355"/>
    <lineage>
        <taxon>Eukaryota</taxon>
        <taxon>Amoebozoa</taxon>
        <taxon>Evosea</taxon>
        <taxon>Archamoebae</taxon>
        <taxon>Mastigamoebida</taxon>
        <taxon>Entamoebidae</taxon>
        <taxon>Entamoeba</taxon>
    </lineage>
</organism>
<name>A0A0A1UAS1_ENTIV</name>
<dbReference type="GeneID" id="14891184"/>